<evidence type="ECO:0000313" key="10">
    <source>
        <dbReference type="Proteomes" id="UP001054252"/>
    </source>
</evidence>
<keyword evidence="4" id="KW-0808">Transferase</keyword>
<dbReference type="Gene3D" id="3.30.1010.10">
    <property type="entry name" value="Phosphatidylinositol 3-kinase Catalytic Subunit, Chain A, domain 4"/>
    <property type="match status" value="1"/>
</dbReference>
<evidence type="ECO:0000256" key="1">
    <source>
        <dbReference type="ARBA" id="ARBA00004287"/>
    </source>
</evidence>
<evidence type="ECO:0000256" key="2">
    <source>
        <dbReference type="ARBA" id="ARBA00006209"/>
    </source>
</evidence>
<evidence type="ECO:0000256" key="4">
    <source>
        <dbReference type="ARBA" id="ARBA00022679"/>
    </source>
</evidence>
<dbReference type="InterPro" id="IPR001263">
    <property type="entry name" value="PI3K_accessory_dom"/>
</dbReference>
<keyword evidence="6" id="KW-0472">Membrane</keyword>
<dbReference type="Gene3D" id="1.25.40.70">
    <property type="entry name" value="Phosphatidylinositol 3-kinase, accessory domain (PIK)"/>
    <property type="match status" value="1"/>
</dbReference>
<dbReference type="Gene3D" id="1.10.1070.11">
    <property type="entry name" value="Phosphatidylinositol 3-/4-kinase, catalytic domain"/>
    <property type="match status" value="1"/>
</dbReference>
<dbReference type="PROSITE" id="PS51545">
    <property type="entry name" value="PIK_HELICAL"/>
    <property type="match status" value="1"/>
</dbReference>
<dbReference type="Proteomes" id="UP001054252">
    <property type="component" value="Unassembled WGS sequence"/>
</dbReference>
<dbReference type="CDD" id="cd05167">
    <property type="entry name" value="PI4Kc_III_alpha"/>
    <property type="match status" value="1"/>
</dbReference>
<proteinExistence type="inferred from homology"/>
<dbReference type="GO" id="GO:0004430">
    <property type="term" value="F:1-phosphatidylinositol 4-kinase activity"/>
    <property type="evidence" value="ECO:0007669"/>
    <property type="project" value="UniProtKB-EC"/>
</dbReference>
<dbReference type="InterPro" id="IPR018936">
    <property type="entry name" value="PI3/4_kinase_CS"/>
</dbReference>
<sequence>MSQREEHIRDISVNLLTQLRDKFPQVLWNSSCFDSLLFSVHDDMANTTVVSDPAWASTVRSLYQKIVREWIVSSLSYAPCTTQGLLQEKLCKANTWQKAQHTTDVVSLLTEIRIGTGKNDCWSGVRTANIPAVMAAAAAASGANLKVLEAFNFEVLRTGVVSATVKCNHAGEIAGMRRLYNSIGGLQPGAAQTGFGGGLQRLISGAFSQVPQTDDDSFNGILLSKFVHLLQQFVNTAEKGGEVDKSQFRETCSQATALLISNLASDTKANIECFSQLLRLLCWCPAYISTPDAMETGVFIWTWLVSAAPQLGSLVLAELVDAWLWTIDTKRGLFASDVKCSGPAAKLRPHLSPGEPEMPPNIDPVEQIMAHRLWLGFFIDRFEVVRHNSVEQLLLLGRMLQGTTRLPWNFSHHPAATGTFFTFMLLGLKFCSCQSQGNLQNFRTGLQLLEDRIYRASLGWFAYEPEWIEMNSMNFAQSEAQSVSVFVHFLSNEMVDSLYYDSNGCPRENGSSLVDSNDHYHPVWGQMDNYALGREKRKQLLIMLCQHEADRLEVWAQPTNSKESVSSRPKISSEKWIEYSRTAFAVDPRISLSLASRFPTNSYLKAELTQLVQSNILHIHCIPEALPYFVTPKAVDENSALLQQLPHWAACSITQALEFLTPAYKGHPRVMAYVLRVLESYPPERVTFFMPQLVQALRYDNERLVEGYLLRAAQRSDLFAHILIWHLQGEEAESEPGKDVSTGKVVAVGVVLLCMLPKRWLLQGLMGFSCPLVYFTGTVSISNPKPFGNRELEKIQVEGDDLYLPTAPNKLVRGIQVDSGIPLQSAAKVPIMITFNVVDRDGDPNDIKPQACIFKVGDDCRQDVLALQVIAILRDIFEAVRLNLYLFPYGVLPTGPERGIIEVVPNARSRTQIGETNDGGLYEIFQQDYGPVGSPSFEAARKNFIISSAGYAVASLLLQPKDRHNGNLLFDNMGRLVHIDFGFIFEISPGGNMRFESAHFKLSHEMTQLLDPSGVMKSETWYQFVSLCVKGYLAARRHMNGIINTVLLMLDSGLPCFSRGDPIGNLRKRFHPEMSEREAANFMIRVCTDAYNKWTTAGYDLIQYLQQGIEK</sequence>
<dbReference type="GO" id="GO:0046854">
    <property type="term" value="P:phosphatidylinositol phosphate biosynthetic process"/>
    <property type="evidence" value="ECO:0007669"/>
    <property type="project" value="InterPro"/>
</dbReference>
<comment type="caution">
    <text evidence="9">The sequence shown here is derived from an EMBL/GenBank/DDBJ whole genome shotgun (WGS) entry which is preliminary data.</text>
</comment>
<dbReference type="GO" id="GO:0005886">
    <property type="term" value="C:plasma membrane"/>
    <property type="evidence" value="ECO:0007669"/>
    <property type="project" value="TreeGrafter"/>
</dbReference>
<dbReference type="SMART" id="SM00146">
    <property type="entry name" value="PI3Kc"/>
    <property type="match status" value="1"/>
</dbReference>
<feature type="domain" description="PI3K/PI4K catalytic" evidence="7">
    <location>
        <begin position="817"/>
        <end position="1095"/>
    </location>
</feature>
<dbReference type="AlphaFoldDB" id="A0AAV5KPP3"/>
<dbReference type="InterPro" id="IPR011009">
    <property type="entry name" value="Kinase-like_dom_sf"/>
</dbReference>
<accession>A0AAV5KPP3</accession>
<dbReference type="SUPFAM" id="SSF48371">
    <property type="entry name" value="ARM repeat"/>
    <property type="match status" value="1"/>
</dbReference>
<dbReference type="PROSITE" id="PS50290">
    <property type="entry name" value="PI3_4_KINASE_3"/>
    <property type="match status" value="1"/>
</dbReference>
<evidence type="ECO:0000256" key="5">
    <source>
        <dbReference type="ARBA" id="ARBA00022777"/>
    </source>
</evidence>
<dbReference type="Pfam" id="PF19274">
    <property type="entry name" value="PI4K_N"/>
    <property type="match status" value="1"/>
</dbReference>
<dbReference type="FunFam" id="3.30.1010.10:FF:000012">
    <property type="entry name" value="Phosphatidylinositol 4-kinase alpha 1"/>
    <property type="match status" value="1"/>
</dbReference>
<organism evidence="9 10">
    <name type="scientific">Rubroshorea leprosula</name>
    <dbReference type="NCBI Taxonomy" id="152421"/>
    <lineage>
        <taxon>Eukaryota</taxon>
        <taxon>Viridiplantae</taxon>
        <taxon>Streptophyta</taxon>
        <taxon>Embryophyta</taxon>
        <taxon>Tracheophyta</taxon>
        <taxon>Spermatophyta</taxon>
        <taxon>Magnoliopsida</taxon>
        <taxon>eudicotyledons</taxon>
        <taxon>Gunneridae</taxon>
        <taxon>Pentapetalae</taxon>
        <taxon>rosids</taxon>
        <taxon>malvids</taxon>
        <taxon>Malvales</taxon>
        <taxon>Dipterocarpaceae</taxon>
        <taxon>Rubroshorea</taxon>
    </lineage>
</organism>
<gene>
    <name evidence="9" type="ORF">SLEP1_g35851</name>
</gene>
<dbReference type="Pfam" id="PF00454">
    <property type="entry name" value="PI3_PI4_kinase"/>
    <property type="match status" value="1"/>
</dbReference>
<dbReference type="GO" id="GO:0005737">
    <property type="term" value="C:cytoplasm"/>
    <property type="evidence" value="ECO:0007669"/>
    <property type="project" value="TreeGrafter"/>
</dbReference>
<dbReference type="FunFam" id="1.10.1070.11:FF:000012">
    <property type="entry name" value="Phosphatidylinositol 4-kinase alpha 1"/>
    <property type="match status" value="1"/>
</dbReference>
<protein>
    <recommendedName>
        <fullName evidence="3">1-phosphatidylinositol 4-kinase</fullName>
        <ecNumber evidence="3">2.7.1.67</ecNumber>
    </recommendedName>
</protein>
<dbReference type="InterPro" id="IPR042236">
    <property type="entry name" value="PI3K_accessory_sf"/>
</dbReference>
<evidence type="ECO:0000313" key="9">
    <source>
        <dbReference type="EMBL" id="GKV26574.1"/>
    </source>
</evidence>
<comment type="subcellular location">
    <subcellularLocation>
        <location evidence="1">Membrane</location>
        <topology evidence="1">Peripheral membrane protein</topology>
        <orientation evidence="1">Cytoplasmic side</orientation>
    </subcellularLocation>
</comment>
<evidence type="ECO:0000259" key="8">
    <source>
        <dbReference type="PROSITE" id="PS51545"/>
    </source>
</evidence>
<keyword evidence="5" id="KW-0418">Kinase</keyword>
<dbReference type="InterPro" id="IPR000403">
    <property type="entry name" value="PI3/4_kinase_cat_dom"/>
</dbReference>
<dbReference type="PANTHER" id="PTHR10048">
    <property type="entry name" value="PHOSPHATIDYLINOSITOL KINASE"/>
    <property type="match status" value="1"/>
</dbReference>
<dbReference type="Pfam" id="PF00613">
    <property type="entry name" value="PI3Ka"/>
    <property type="match status" value="1"/>
</dbReference>
<evidence type="ECO:0000256" key="3">
    <source>
        <dbReference type="ARBA" id="ARBA00012169"/>
    </source>
</evidence>
<name>A0AAV5KPP3_9ROSI</name>
<dbReference type="InterPro" id="IPR015433">
    <property type="entry name" value="PI3/4_kinase"/>
</dbReference>
<dbReference type="PROSITE" id="PS00915">
    <property type="entry name" value="PI3_4_KINASE_1"/>
    <property type="match status" value="1"/>
</dbReference>
<keyword evidence="10" id="KW-1185">Reference proteome</keyword>
<dbReference type="GO" id="GO:0048015">
    <property type="term" value="P:phosphatidylinositol-mediated signaling"/>
    <property type="evidence" value="ECO:0007669"/>
    <property type="project" value="TreeGrafter"/>
</dbReference>
<evidence type="ECO:0000259" key="7">
    <source>
        <dbReference type="PROSITE" id="PS50290"/>
    </source>
</evidence>
<feature type="domain" description="PIK helical" evidence="8">
    <location>
        <begin position="578"/>
        <end position="752"/>
    </location>
</feature>
<dbReference type="PANTHER" id="PTHR10048:SF15">
    <property type="entry name" value="PHOSPHATIDYLINOSITOL 4-KINASE ALPHA"/>
    <property type="match status" value="1"/>
</dbReference>
<comment type="similarity">
    <text evidence="2">Belongs to the PI3/PI4-kinase family. Type III PI4K subfamily.</text>
</comment>
<dbReference type="SUPFAM" id="SSF56112">
    <property type="entry name" value="Protein kinase-like (PK-like)"/>
    <property type="match status" value="1"/>
</dbReference>
<dbReference type="EMBL" id="BPVZ01000072">
    <property type="protein sequence ID" value="GKV26574.1"/>
    <property type="molecule type" value="Genomic_DNA"/>
</dbReference>
<dbReference type="InterPro" id="IPR045495">
    <property type="entry name" value="PI4K_N"/>
</dbReference>
<dbReference type="InterPro" id="IPR036940">
    <property type="entry name" value="PI3/4_kinase_cat_sf"/>
</dbReference>
<dbReference type="InterPro" id="IPR016024">
    <property type="entry name" value="ARM-type_fold"/>
</dbReference>
<reference evidence="9 10" key="1">
    <citation type="journal article" date="2021" name="Commun. Biol.">
        <title>The genome of Shorea leprosula (Dipterocarpaceae) highlights the ecological relevance of drought in aseasonal tropical rainforests.</title>
        <authorList>
            <person name="Ng K.K.S."/>
            <person name="Kobayashi M.J."/>
            <person name="Fawcett J.A."/>
            <person name="Hatakeyama M."/>
            <person name="Paape T."/>
            <person name="Ng C.H."/>
            <person name="Ang C.C."/>
            <person name="Tnah L.H."/>
            <person name="Lee C.T."/>
            <person name="Nishiyama T."/>
            <person name="Sese J."/>
            <person name="O'Brien M.J."/>
            <person name="Copetti D."/>
            <person name="Mohd Noor M.I."/>
            <person name="Ong R.C."/>
            <person name="Putra M."/>
            <person name="Sireger I.Z."/>
            <person name="Indrioko S."/>
            <person name="Kosugi Y."/>
            <person name="Izuno A."/>
            <person name="Isagi Y."/>
            <person name="Lee S.L."/>
            <person name="Shimizu K.K."/>
        </authorList>
    </citation>
    <scope>NUCLEOTIDE SEQUENCE [LARGE SCALE GENOMIC DNA]</scope>
    <source>
        <strain evidence="9">214</strain>
    </source>
</reference>
<dbReference type="SMART" id="SM00145">
    <property type="entry name" value="PI3Ka"/>
    <property type="match status" value="1"/>
</dbReference>
<evidence type="ECO:0000256" key="6">
    <source>
        <dbReference type="ARBA" id="ARBA00023136"/>
    </source>
</evidence>
<dbReference type="EC" id="2.7.1.67" evidence="3"/>